<proteinExistence type="predicted"/>
<accession>A0A6A5W942</accession>
<dbReference type="EMBL" id="ML977604">
    <property type="protein sequence ID" value="KAF1998423.1"/>
    <property type="molecule type" value="Genomic_DNA"/>
</dbReference>
<protein>
    <recommendedName>
        <fullName evidence="3">P-loop containing nucleoside triphosphate hydrolase protein</fullName>
    </recommendedName>
</protein>
<dbReference type="OrthoDB" id="2405944at2759"/>
<dbReference type="Proteomes" id="UP000799779">
    <property type="component" value="Unassembled WGS sequence"/>
</dbReference>
<evidence type="ECO:0000313" key="1">
    <source>
        <dbReference type="EMBL" id="KAF1998423.1"/>
    </source>
</evidence>
<dbReference type="PANTHER" id="PTHR48419">
    <property type="entry name" value="SULFOTRANSFERASE DOMAIN-CONTAINING PROTEIN"/>
    <property type="match status" value="1"/>
</dbReference>
<dbReference type="PANTHER" id="PTHR48419:SF1">
    <property type="entry name" value="SULFOTRANSFERASE DOMAIN-CONTAINING PROTEIN"/>
    <property type="match status" value="1"/>
</dbReference>
<evidence type="ECO:0000313" key="2">
    <source>
        <dbReference type="Proteomes" id="UP000799779"/>
    </source>
</evidence>
<dbReference type="InterPro" id="IPR027417">
    <property type="entry name" value="P-loop_NTPase"/>
</dbReference>
<dbReference type="AlphaFoldDB" id="A0A6A5W942"/>
<dbReference type="InterPro" id="IPR053226">
    <property type="entry name" value="Pyrrolopyrazine_biosynth_F"/>
</dbReference>
<dbReference type="SUPFAM" id="SSF52540">
    <property type="entry name" value="P-loop containing nucleoside triphosphate hydrolases"/>
    <property type="match status" value="1"/>
</dbReference>
<gene>
    <name evidence="1" type="ORF">P154DRAFT_495470</name>
</gene>
<keyword evidence="2" id="KW-1185">Reference proteome</keyword>
<dbReference type="Gene3D" id="3.40.50.300">
    <property type="entry name" value="P-loop containing nucleotide triphosphate hydrolases"/>
    <property type="match status" value="1"/>
</dbReference>
<name>A0A6A5W942_9PLEO</name>
<evidence type="ECO:0008006" key="3">
    <source>
        <dbReference type="Google" id="ProtNLM"/>
    </source>
</evidence>
<dbReference type="Pfam" id="PF19798">
    <property type="entry name" value="Sulfotransfer_5"/>
    <property type="match status" value="1"/>
</dbReference>
<reference evidence="1" key="1">
    <citation type="journal article" date="2020" name="Stud. Mycol.">
        <title>101 Dothideomycetes genomes: a test case for predicting lifestyles and emergence of pathogens.</title>
        <authorList>
            <person name="Haridas S."/>
            <person name="Albert R."/>
            <person name="Binder M."/>
            <person name="Bloem J."/>
            <person name="Labutti K."/>
            <person name="Salamov A."/>
            <person name="Andreopoulos B."/>
            <person name="Baker S."/>
            <person name="Barry K."/>
            <person name="Bills G."/>
            <person name="Bluhm B."/>
            <person name="Cannon C."/>
            <person name="Castanera R."/>
            <person name="Culley D."/>
            <person name="Daum C."/>
            <person name="Ezra D."/>
            <person name="Gonzalez J."/>
            <person name="Henrissat B."/>
            <person name="Kuo A."/>
            <person name="Liang C."/>
            <person name="Lipzen A."/>
            <person name="Lutzoni F."/>
            <person name="Magnuson J."/>
            <person name="Mondo S."/>
            <person name="Nolan M."/>
            <person name="Ohm R."/>
            <person name="Pangilinan J."/>
            <person name="Park H.-J."/>
            <person name="Ramirez L."/>
            <person name="Alfaro M."/>
            <person name="Sun H."/>
            <person name="Tritt A."/>
            <person name="Yoshinaga Y."/>
            <person name="Zwiers L.-H."/>
            <person name="Turgeon B."/>
            <person name="Goodwin S."/>
            <person name="Spatafora J."/>
            <person name="Crous P."/>
            <person name="Grigoriev I."/>
        </authorList>
    </citation>
    <scope>NUCLEOTIDE SEQUENCE</scope>
    <source>
        <strain evidence="1">CBS 123094</strain>
    </source>
</reference>
<organism evidence="1 2">
    <name type="scientific">Amniculicola lignicola CBS 123094</name>
    <dbReference type="NCBI Taxonomy" id="1392246"/>
    <lineage>
        <taxon>Eukaryota</taxon>
        <taxon>Fungi</taxon>
        <taxon>Dikarya</taxon>
        <taxon>Ascomycota</taxon>
        <taxon>Pezizomycotina</taxon>
        <taxon>Dothideomycetes</taxon>
        <taxon>Pleosporomycetidae</taxon>
        <taxon>Pleosporales</taxon>
        <taxon>Amniculicolaceae</taxon>
        <taxon>Amniculicola</taxon>
    </lineage>
</organism>
<sequence length="363" mass="41086">MLDGTMHNKPIFVATHPRACSTAFERVFMTRRDALQTCHEPFGDAYYFGPERLAERYEDDKDARIDSGYADYTYKTIFDEIQKENAEGRRIFIKDMAQYWIPPSRKPASIAPSLVNYKRGVGTNTLAIPEGIKVPAKSPPYPYPTKAENRNPTVVPEGLLESFHFTFLIRHPRSSIPSYYRCTVPPLDKVTGFYNFRPDEAGYEELRALFDHLRDVGQIGPDIAGSNGANGTHGTNGEKKGVEICVIDADDLLDNPSGIIEAYCKSIGYPYDPDMLKWDGEEHHEYAKAVFEKWKGFHDDAINSKALNTRTHKKIPKSEAELFEEWKGKFGEEGARVIRDTVAANVADYEYLKQFAIKVPAPN</sequence>